<reference evidence="14 15" key="1">
    <citation type="submission" date="2024-01" db="EMBL/GenBank/DDBJ databases">
        <title>The complete chloroplast genome sequence of Lithospermum erythrorhizon: insights into the phylogenetic relationship among Boraginaceae species and the maternal lineages of purple gromwells.</title>
        <authorList>
            <person name="Okada T."/>
            <person name="Watanabe K."/>
        </authorList>
    </citation>
    <scope>NUCLEOTIDE SEQUENCE [LARGE SCALE GENOMIC DNA]</scope>
</reference>
<name>A0AAV3PE71_LITER</name>
<keyword evidence="7" id="KW-0492">Microsome</keyword>
<dbReference type="Pfam" id="PF00173">
    <property type="entry name" value="Cyt-b5"/>
    <property type="match status" value="1"/>
</dbReference>
<keyword evidence="6" id="KW-0256">Endoplasmic reticulum</keyword>
<evidence type="ECO:0000256" key="8">
    <source>
        <dbReference type="ARBA" id="ARBA00023004"/>
    </source>
</evidence>
<keyword evidence="8 12" id="KW-0408">Iron</keyword>
<evidence type="ECO:0000256" key="1">
    <source>
        <dbReference type="ARBA" id="ARBA00004131"/>
    </source>
</evidence>
<evidence type="ECO:0000256" key="6">
    <source>
        <dbReference type="ARBA" id="ARBA00022824"/>
    </source>
</evidence>
<evidence type="ECO:0000256" key="4">
    <source>
        <dbReference type="ARBA" id="ARBA00022692"/>
    </source>
</evidence>
<sequence>MASKPKVFAFEDVSKHDKAKDCWLILYGKVYDMTPFMYEHPGGVEALLSVTGKDATYDFEEIGHSNAAKEILDRHCIGNIDMSTVPKKRAHVAPQEALSSTSKIPEVGIKTLQVLAPVVIMGSALAIRHYTMEK</sequence>
<dbReference type="Proteomes" id="UP001454036">
    <property type="component" value="Unassembled WGS sequence"/>
</dbReference>
<keyword evidence="4" id="KW-0812">Transmembrane</keyword>
<keyword evidence="5 12" id="KW-0479">Metal-binding</keyword>
<evidence type="ECO:0000313" key="15">
    <source>
        <dbReference type="Proteomes" id="UP001454036"/>
    </source>
</evidence>
<evidence type="ECO:0000259" key="13">
    <source>
        <dbReference type="PROSITE" id="PS50255"/>
    </source>
</evidence>
<dbReference type="InterPro" id="IPR001199">
    <property type="entry name" value="Cyt_B5-like_heme/steroid-bd"/>
</dbReference>
<organism evidence="14 15">
    <name type="scientific">Lithospermum erythrorhizon</name>
    <name type="common">Purple gromwell</name>
    <name type="synonym">Lithospermum officinale var. erythrorhizon</name>
    <dbReference type="NCBI Taxonomy" id="34254"/>
    <lineage>
        <taxon>Eukaryota</taxon>
        <taxon>Viridiplantae</taxon>
        <taxon>Streptophyta</taxon>
        <taxon>Embryophyta</taxon>
        <taxon>Tracheophyta</taxon>
        <taxon>Spermatophyta</taxon>
        <taxon>Magnoliopsida</taxon>
        <taxon>eudicotyledons</taxon>
        <taxon>Gunneridae</taxon>
        <taxon>Pentapetalae</taxon>
        <taxon>asterids</taxon>
        <taxon>lamiids</taxon>
        <taxon>Boraginales</taxon>
        <taxon>Boraginaceae</taxon>
        <taxon>Boraginoideae</taxon>
        <taxon>Lithospermeae</taxon>
        <taxon>Lithospermum</taxon>
    </lineage>
</organism>
<evidence type="ECO:0000256" key="10">
    <source>
        <dbReference type="ARBA" id="ARBA00037877"/>
    </source>
</evidence>
<accession>A0AAV3PE71</accession>
<proteinExistence type="inferred from homology"/>
<dbReference type="AlphaFoldDB" id="A0AAV3PE71"/>
<dbReference type="GO" id="GO:0020037">
    <property type="term" value="F:heme binding"/>
    <property type="evidence" value="ECO:0007669"/>
    <property type="project" value="UniProtKB-UniRule"/>
</dbReference>
<dbReference type="PRINTS" id="PR00363">
    <property type="entry name" value="CYTOCHROMEB5"/>
</dbReference>
<evidence type="ECO:0000256" key="11">
    <source>
        <dbReference type="ARBA" id="ARBA00038168"/>
    </source>
</evidence>
<dbReference type="SUPFAM" id="SSF55856">
    <property type="entry name" value="Cytochrome b5-like heme/steroid binding domain"/>
    <property type="match status" value="1"/>
</dbReference>
<evidence type="ECO:0000256" key="7">
    <source>
        <dbReference type="ARBA" id="ARBA00022848"/>
    </source>
</evidence>
<protein>
    <submittedName>
        <fullName evidence="14">Oxidoreductase</fullName>
    </submittedName>
</protein>
<comment type="subcellular location">
    <subcellularLocation>
        <location evidence="1">Endoplasmic reticulum membrane</location>
        <topology evidence="1">Single-pass membrane protein</topology>
        <orientation evidence="1">Cytoplasmic side</orientation>
    </subcellularLocation>
    <subcellularLocation>
        <location evidence="10">Microsome membrane</location>
        <topology evidence="10">Single-pass membrane protein</topology>
        <orientation evidence="10">Cytoplasmic side</orientation>
    </subcellularLocation>
</comment>
<keyword evidence="15" id="KW-1185">Reference proteome</keyword>
<evidence type="ECO:0000256" key="5">
    <source>
        <dbReference type="ARBA" id="ARBA00022723"/>
    </source>
</evidence>
<keyword evidence="3 12" id="KW-0349">Heme</keyword>
<evidence type="ECO:0000256" key="3">
    <source>
        <dbReference type="ARBA" id="ARBA00022617"/>
    </source>
</evidence>
<comment type="similarity">
    <text evidence="11 12">Belongs to the cytochrome b5 family.</text>
</comment>
<evidence type="ECO:0000256" key="12">
    <source>
        <dbReference type="RuleBase" id="RU362121"/>
    </source>
</evidence>
<dbReference type="SMART" id="SM01117">
    <property type="entry name" value="Cyt-b5"/>
    <property type="match status" value="1"/>
</dbReference>
<dbReference type="PANTHER" id="PTHR19359">
    <property type="entry name" value="CYTOCHROME B5"/>
    <property type="match status" value="1"/>
</dbReference>
<dbReference type="InterPro" id="IPR036400">
    <property type="entry name" value="Cyt_B5-like_heme/steroid_sf"/>
</dbReference>
<dbReference type="Gene3D" id="3.10.120.10">
    <property type="entry name" value="Cytochrome b5-like heme/steroid binding domain"/>
    <property type="match status" value="1"/>
</dbReference>
<dbReference type="PROSITE" id="PS00191">
    <property type="entry name" value="CYTOCHROME_B5_1"/>
    <property type="match status" value="1"/>
</dbReference>
<gene>
    <name evidence="14" type="ORF">LIER_09063</name>
</gene>
<evidence type="ECO:0000256" key="9">
    <source>
        <dbReference type="ARBA" id="ARBA00023136"/>
    </source>
</evidence>
<dbReference type="GO" id="GO:0046872">
    <property type="term" value="F:metal ion binding"/>
    <property type="evidence" value="ECO:0007669"/>
    <property type="project" value="UniProtKB-UniRule"/>
</dbReference>
<feature type="domain" description="Cytochrome b5 heme-binding" evidence="13">
    <location>
        <begin position="5"/>
        <end position="81"/>
    </location>
</feature>
<dbReference type="PANTHER" id="PTHR19359:SF144">
    <property type="entry name" value="CYTOCHROME B5"/>
    <property type="match status" value="1"/>
</dbReference>
<dbReference type="InterPro" id="IPR050668">
    <property type="entry name" value="Cytochrome_b5"/>
</dbReference>
<keyword evidence="2" id="KW-0813">Transport</keyword>
<evidence type="ECO:0000256" key="2">
    <source>
        <dbReference type="ARBA" id="ARBA00022448"/>
    </source>
</evidence>
<dbReference type="InterPro" id="IPR018506">
    <property type="entry name" value="Cyt_B5_heme-BS"/>
</dbReference>
<dbReference type="GO" id="GO:0005789">
    <property type="term" value="C:endoplasmic reticulum membrane"/>
    <property type="evidence" value="ECO:0007669"/>
    <property type="project" value="UniProtKB-SubCell"/>
</dbReference>
<keyword evidence="9" id="KW-0472">Membrane</keyword>
<evidence type="ECO:0000313" key="14">
    <source>
        <dbReference type="EMBL" id="GAA0150037.1"/>
    </source>
</evidence>
<dbReference type="PROSITE" id="PS50255">
    <property type="entry name" value="CYTOCHROME_B5_2"/>
    <property type="match status" value="1"/>
</dbReference>
<dbReference type="EMBL" id="BAABME010001516">
    <property type="protein sequence ID" value="GAA0150037.1"/>
    <property type="molecule type" value="Genomic_DNA"/>
</dbReference>
<comment type="caution">
    <text evidence="14">The sequence shown here is derived from an EMBL/GenBank/DDBJ whole genome shotgun (WGS) entry which is preliminary data.</text>
</comment>
<dbReference type="FunFam" id="3.10.120.10:FF:000002">
    <property type="entry name" value="Cytochrome b5 type B"/>
    <property type="match status" value="1"/>
</dbReference>